<dbReference type="SMART" id="SM00116">
    <property type="entry name" value="CBS"/>
    <property type="match status" value="2"/>
</dbReference>
<keyword evidence="5 11" id="KW-1133">Transmembrane helix</keyword>
<keyword evidence="10" id="KW-0129">CBS domain</keyword>
<dbReference type="PROSITE" id="PS51371">
    <property type="entry name" value="CBS"/>
    <property type="match status" value="1"/>
</dbReference>
<dbReference type="Pfam" id="PF00999">
    <property type="entry name" value="Na_H_Exchanger"/>
    <property type="match status" value="1"/>
</dbReference>
<keyword evidence="7" id="KW-0406">Ion transport</keyword>
<dbReference type="InterPro" id="IPR038770">
    <property type="entry name" value="Na+/solute_symporter_sf"/>
</dbReference>
<dbReference type="PANTHER" id="PTHR43562:SF3">
    <property type="entry name" value="SODIUM ION_PROTON EXCHANGER (EUROFUNG)"/>
    <property type="match status" value="1"/>
</dbReference>
<evidence type="ECO:0000256" key="1">
    <source>
        <dbReference type="ARBA" id="ARBA00004141"/>
    </source>
</evidence>
<feature type="transmembrane region" description="Helical" evidence="11">
    <location>
        <begin position="15"/>
        <end position="37"/>
    </location>
</feature>
<protein>
    <submittedName>
        <fullName evidence="13">CBS domain-containing protein</fullName>
    </submittedName>
</protein>
<evidence type="ECO:0000256" key="6">
    <source>
        <dbReference type="ARBA" id="ARBA00023053"/>
    </source>
</evidence>
<dbReference type="SUPFAM" id="SSF54631">
    <property type="entry name" value="CBS-domain pair"/>
    <property type="match status" value="1"/>
</dbReference>
<dbReference type="Gene3D" id="3.10.580.10">
    <property type="entry name" value="CBS-domain"/>
    <property type="match status" value="1"/>
</dbReference>
<evidence type="ECO:0000313" key="13">
    <source>
        <dbReference type="EMBL" id="HIQ29244.1"/>
    </source>
</evidence>
<accession>A0A832ZUK0</accession>
<evidence type="ECO:0000256" key="10">
    <source>
        <dbReference type="PROSITE-ProRule" id="PRU00703"/>
    </source>
</evidence>
<proteinExistence type="predicted"/>
<evidence type="ECO:0000256" key="11">
    <source>
        <dbReference type="SAM" id="Phobius"/>
    </source>
</evidence>
<feature type="transmembrane region" description="Helical" evidence="11">
    <location>
        <begin position="200"/>
        <end position="224"/>
    </location>
</feature>
<organism evidence="13 14">
    <name type="scientific">Caldiarchaeum subterraneum</name>
    <dbReference type="NCBI Taxonomy" id="311458"/>
    <lineage>
        <taxon>Archaea</taxon>
        <taxon>Nitrososphaerota</taxon>
        <taxon>Candidatus Caldarchaeales</taxon>
        <taxon>Candidatus Caldarchaeaceae</taxon>
        <taxon>Candidatus Caldarchaeum</taxon>
    </lineage>
</organism>
<comment type="subcellular location">
    <subcellularLocation>
        <location evidence="1">Membrane</location>
        <topology evidence="1">Multi-pass membrane protein</topology>
    </subcellularLocation>
</comment>
<evidence type="ECO:0000256" key="8">
    <source>
        <dbReference type="ARBA" id="ARBA00023136"/>
    </source>
</evidence>
<feature type="transmembrane region" description="Helical" evidence="11">
    <location>
        <begin position="176"/>
        <end position="194"/>
    </location>
</feature>
<dbReference type="EMBL" id="DQVM01000030">
    <property type="protein sequence ID" value="HIQ29244.1"/>
    <property type="molecule type" value="Genomic_DNA"/>
</dbReference>
<feature type="non-terminal residue" evidence="13">
    <location>
        <position position="1"/>
    </location>
</feature>
<feature type="transmembrane region" description="Helical" evidence="11">
    <location>
        <begin position="118"/>
        <end position="136"/>
    </location>
</feature>
<feature type="transmembrane region" description="Helical" evidence="11">
    <location>
        <begin position="85"/>
        <end position="106"/>
    </location>
</feature>
<comment type="caution">
    <text evidence="13">The sequence shown here is derived from an EMBL/GenBank/DDBJ whole genome shotgun (WGS) entry which is preliminary data.</text>
</comment>
<evidence type="ECO:0000256" key="4">
    <source>
        <dbReference type="ARBA" id="ARBA00022692"/>
    </source>
</evidence>
<dbReference type="GO" id="GO:0006814">
    <property type="term" value="P:sodium ion transport"/>
    <property type="evidence" value="ECO:0007669"/>
    <property type="project" value="UniProtKB-KW"/>
</dbReference>
<dbReference type="InterPro" id="IPR000644">
    <property type="entry name" value="CBS_dom"/>
</dbReference>
<evidence type="ECO:0000256" key="2">
    <source>
        <dbReference type="ARBA" id="ARBA00022448"/>
    </source>
</evidence>
<evidence type="ECO:0000256" key="9">
    <source>
        <dbReference type="ARBA" id="ARBA00023201"/>
    </source>
</evidence>
<sequence length="436" mass="47961">LAVMFIILAQMGFGYVRALALASVVSMSSLGVITFVLMELGMLKNPIGLRLFSIVAIVEFMAILSASTSLEFITENKTFTLENIIIIPLKVIAFFTVGTLAGLYLVPKILEYANRLRVKGITYGLIFGLLLLFVYFAEVSGLHGTIGALLFGAVLSPMPSQFHLEVNQALRGISHWIFIPIFFAGIGMFLDLSFTTVDTALLVSFIFVMTVVRFLSGFLAAHLGGMEPRSLISLGLLSKGGIDLAFMLSFFEAGIIYSDIFSLYILVTIFIVVVTPVVIRYSSREIPREEKQPELMDFILPMYIRMALSGLKAGDAMDKDIPAVGKEVPAVEFLRQHVKTGRSSYLVMDGEKVVGVISIHQVGPAPKRVRKEAKVIDLAVKDFPRAFPEEDLYSVVEKMTLNNISIIPVVSPDEPDKPLGVISRSDILKLLIKPTK</sequence>
<evidence type="ECO:0000256" key="7">
    <source>
        <dbReference type="ARBA" id="ARBA00023065"/>
    </source>
</evidence>
<dbReference type="InterPro" id="IPR006153">
    <property type="entry name" value="Cation/H_exchanger_TM"/>
</dbReference>
<keyword evidence="3" id="KW-0050">Antiport</keyword>
<dbReference type="Pfam" id="PF00571">
    <property type="entry name" value="CBS"/>
    <property type="match status" value="1"/>
</dbReference>
<reference evidence="13" key="1">
    <citation type="journal article" date="2020" name="ISME J.">
        <title>Gammaproteobacteria mediating utilization of methyl-, sulfur- and petroleum organic compounds in deep ocean hydrothermal plumes.</title>
        <authorList>
            <person name="Zhou Z."/>
            <person name="Liu Y."/>
            <person name="Pan J."/>
            <person name="Cron B.R."/>
            <person name="Toner B.M."/>
            <person name="Anantharaman K."/>
            <person name="Breier J.A."/>
            <person name="Dick G.J."/>
            <person name="Li M."/>
        </authorList>
    </citation>
    <scope>NUCLEOTIDE SEQUENCE</scope>
    <source>
        <strain evidence="13">SZUA-1515</strain>
    </source>
</reference>
<keyword evidence="2" id="KW-0813">Transport</keyword>
<evidence type="ECO:0000313" key="14">
    <source>
        <dbReference type="Proteomes" id="UP000608579"/>
    </source>
</evidence>
<dbReference type="GO" id="GO:0016020">
    <property type="term" value="C:membrane"/>
    <property type="evidence" value="ECO:0007669"/>
    <property type="project" value="UniProtKB-SubCell"/>
</dbReference>
<dbReference type="Gene3D" id="1.20.1530.20">
    <property type="match status" value="1"/>
</dbReference>
<keyword evidence="8 11" id="KW-0472">Membrane</keyword>
<dbReference type="AlphaFoldDB" id="A0A832ZUK0"/>
<dbReference type="Proteomes" id="UP000608579">
    <property type="component" value="Unassembled WGS sequence"/>
</dbReference>
<keyword evidence="9" id="KW-0739">Sodium transport</keyword>
<feature type="domain" description="CBS" evidence="12">
    <location>
        <begin position="379"/>
        <end position="436"/>
    </location>
</feature>
<evidence type="ECO:0000256" key="3">
    <source>
        <dbReference type="ARBA" id="ARBA00022449"/>
    </source>
</evidence>
<gene>
    <name evidence="13" type="ORF">EYH45_01620</name>
</gene>
<feature type="transmembrane region" description="Helical" evidence="11">
    <location>
        <begin position="49"/>
        <end position="73"/>
    </location>
</feature>
<dbReference type="GO" id="GO:0015297">
    <property type="term" value="F:antiporter activity"/>
    <property type="evidence" value="ECO:0007669"/>
    <property type="project" value="UniProtKB-KW"/>
</dbReference>
<evidence type="ECO:0000259" key="12">
    <source>
        <dbReference type="PROSITE" id="PS51371"/>
    </source>
</evidence>
<dbReference type="PANTHER" id="PTHR43562">
    <property type="entry name" value="NAPA-TYPE SODIUM/HYDROGEN ANTIPORTER"/>
    <property type="match status" value="1"/>
</dbReference>
<feature type="transmembrane region" description="Helical" evidence="11">
    <location>
        <begin position="263"/>
        <end position="281"/>
    </location>
</feature>
<dbReference type="InterPro" id="IPR046342">
    <property type="entry name" value="CBS_dom_sf"/>
</dbReference>
<name>A0A832ZUK0_CALS0</name>
<keyword evidence="6" id="KW-0915">Sodium</keyword>
<dbReference type="GO" id="GO:1902600">
    <property type="term" value="P:proton transmembrane transport"/>
    <property type="evidence" value="ECO:0007669"/>
    <property type="project" value="InterPro"/>
</dbReference>
<evidence type="ECO:0000256" key="5">
    <source>
        <dbReference type="ARBA" id="ARBA00022989"/>
    </source>
</evidence>
<keyword evidence="4 11" id="KW-0812">Transmembrane</keyword>